<dbReference type="OrthoDB" id="47374at2759"/>
<evidence type="ECO:0000313" key="3">
    <source>
        <dbReference type="EMBL" id="KAG8466336.1"/>
    </source>
</evidence>
<dbReference type="PANTHER" id="PTHR47443:SF3">
    <property type="entry name" value="GCN5-RELATED N-ACETYLTRANSFERASE 4, CHLOROPLASTIC"/>
    <property type="match status" value="1"/>
</dbReference>
<dbReference type="EMBL" id="JAGTXO010000008">
    <property type="protein sequence ID" value="KAG8466336.1"/>
    <property type="molecule type" value="Genomic_DNA"/>
</dbReference>
<organism evidence="3 4">
    <name type="scientific">Diacronema lutheri</name>
    <name type="common">Unicellular marine alga</name>
    <name type="synonym">Monochrysis lutheri</name>
    <dbReference type="NCBI Taxonomy" id="2081491"/>
    <lineage>
        <taxon>Eukaryota</taxon>
        <taxon>Haptista</taxon>
        <taxon>Haptophyta</taxon>
        <taxon>Pavlovophyceae</taxon>
        <taxon>Pavlovales</taxon>
        <taxon>Pavlovaceae</taxon>
        <taxon>Diacronema</taxon>
    </lineage>
</organism>
<dbReference type="SUPFAM" id="SSF55729">
    <property type="entry name" value="Acyl-CoA N-acyltransferases (Nat)"/>
    <property type="match status" value="1"/>
</dbReference>
<comment type="caution">
    <text evidence="3">The sequence shown here is derived from an EMBL/GenBank/DDBJ whole genome shotgun (WGS) entry which is preliminary data.</text>
</comment>
<dbReference type="InterPro" id="IPR016181">
    <property type="entry name" value="Acyl_CoA_acyltransferase"/>
</dbReference>
<dbReference type="AlphaFoldDB" id="A0A8J5XLF7"/>
<evidence type="ECO:0000313" key="4">
    <source>
        <dbReference type="Proteomes" id="UP000751190"/>
    </source>
</evidence>
<gene>
    <name evidence="3" type="ORF">KFE25_002092</name>
</gene>
<dbReference type="GO" id="GO:0008080">
    <property type="term" value="F:N-acetyltransferase activity"/>
    <property type="evidence" value="ECO:0007669"/>
    <property type="project" value="TreeGrafter"/>
</dbReference>
<reference evidence="3" key="1">
    <citation type="submission" date="2021-05" db="EMBL/GenBank/DDBJ databases">
        <title>The genome of the haptophyte Pavlova lutheri (Diacronema luteri, Pavlovales) - a model for lipid biosynthesis in eukaryotic algae.</title>
        <authorList>
            <person name="Hulatt C.J."/>
            <person name="Posewitz M.C."/>
        </authorList>
    </citation>
    <scope>NUCLEOTIDE SEQUENCE</scope>
    <source>
        <strain evidence="3">NIVA-4/92</strain>
    </source>
</reference>
<feature type="domain" description="N-acetyltransferase" evidence="2">
    <location>
        <begin position="58"/>
        <end position="247"/>
    </location>
</feature>
<dbReference type="Gene3D" id="3.40.630.30">
    <property type="match status" value="1"/>
</dbReference>
<dbReference type="Proteomes" id="UP000751190">
    <property type="component" value="Unassembled WGS sequence"/>
</dbReference>
<evidence type="ECO:0000259" key="2">
    <source>
        <dbReference type="PROSITE" id="PS51186"/>
    </source>
</evidence>
<proteinExistence type="predicted"/>
<dbReference type="CDD" id="cd04301">
    <property type="entry name" value="NAT_SF"/>
    <property type="match status" value="1"/>
</dbReference>
<accession>A0A8J5XLF7</accession>
<dbReference type="InterPro" id="IPR000182">
    <property type="entry name" value="GNAT_dom"/>
</dbReference>
<dbReference type="GO" id="GO:0009507">
    <property type="term" value="C:chloroplast"/>
    <property type="evidence" value="ECO:0007669"/>
    <property type="project" value="TreeGrafter"/>
</dbReference>
<dbReference type="Pfam" id="PF00583">
    <property type="entry name" value="Acetyltransf_1"/>
    <property type="match status" value="1"/>
</dbReference>
<feature type="signal peptide" evidence="1">
    <location>
        <begin position="1"/>
        <end position="25"/>
    </location>
</feature>
<name>A0A8J5XLF7_DIALT</name>
<protein>
    <recommendedName>
        <fullName evidence="2">N-acetyltransferase domain-containing protein</fullName>
    </recommendedName>
</protein>
<keyword evidence="4" id="KW-1185">Reference proteome</keyword>
<keyword evidence="1" id="KW-0732">Signal</keyword>
<sequence>MARAHCARAAPLVALLLSAAPPASSTSHPRAPRVAPRAPLARFSPARASLSAVRPSAVHVRELDDASVERMSFEGVASMFVDAWFGGQTSSDAQLRQLVDEIGDDLRRRYSFERPADASRLIVAVDDAGVLLGCAGIELLSMTIDGRQPSSWSERLRATLRPHMSNLAVAPSARRLGIASRLVRACERVAVREWACVEQTLFVDTQNDAAMALYAALGYEVVSALRADKPVPRRGQQRRLELGCAFAWVPTTNAFLVKSGLRIDGRDGEPTSDSKR</sequence>
<evidence type="ECO:0000256" key="1">
    <source>
        <dbReference type="SAM" id="SignalP"/>
    </source>
</evidence>
<dbReference type="PANTHER" id="PTHR47443">
    <property type="entry name" value="ACYL-COA N-ACYLTRANSFERASES (NAT) SUPERFAMILY PROTEIN"/>
    <property type="match status" value="1"/>
</dbReference>
<feature type="chain" id="PRO_5035261475" description="N-acetyltransferase domain-containing protein" evidence="1">
    <location>
        <begin position="26"/>
        <end position="276"/>
    </location>
</feature>
<dbReference type="PROSITE" id="PS51186">
    <property type="entry name" value="GNAT"/>
    <property type="match status" value="1"/>
</dbReference>
<dbReference type="OMA" id="HACEEMV"/>